<reference evidence="2 3" key="1">
    <citation type="submission" date="2019-06" db="EMBL/GenBank/DDBJ databases">
        <title>Description of Kitasatospora acidophila sp. nov. isolated from pine grove soil, and reclassification of Streptomyces novaecaesareae to Kitasatospora novaeceasareae comb. nov.</title>
        <authorList>
            <person name="Kim M.J."/>
        </authorList>
    </citation>
    <scope>NUCLEOTIDE SEQUENCE [LARGE SCALE GENOMIC DNA]</scope>
    <source>
        <strain evidence="2 3">MMS16-CNU292</strain>
    </source>
</reference>
<feature type="domain" description="Beta-lactamase-related" evidence="1">
    <location>
        <begin position="29"/>
        <end position="351"/>
    </location>
</feature>
<evidence type="ECO:0000313" key="3">
    <source>
        <dbReference type="Proteomes" id="UP000319103"/>
    </source>
</evidence>
<sequence length="373" mass="41000">MLKSFARRRRGHGRLPDEPCLSDGDQTFIRRVVTAFMTRHGVPGASVALTDQGRLVYVEGFGVTDPATNALVTPGHLFRIASVSKPITAVTIFRLIELGELRLGDIVFGSSGILGNRFGTQPYHQGVDQITVQHLLEHSSGWAQSQDPMFEHLELSQRQLIDRMLDTELLTHAPGSTFEYLNFGYCLLGRIIEALTGLPYEDAVRRYVLAPCGITEMYLAGDSLAERRNNEVVYVQQGAVSPYDIRISRMDSHGGWIASPTELMRFLVRVDGFPTKPDLLSPDSIATMCTPSTAVGAGGYAKGWATNAVGNRWHLGDLPGTASVMVRTSGGKGWAVLVNSRNDAELDTMRIDLDNLMWTIVGHISTWPPVDLF</sequence>
<evidence type="ECO:0000259" key="1">
    <source>
        <dbReference type="Pfam" id="PF00144"/>
    </source>
</evidence>
<dbReference type="InterPro" id="IPR012338">
    <property type="entry name" value="Beta-lactam/transpept-like"/>
</dbReference>
<evidence type="ECO:0000313" key="2">
    <source>
        <dbReference type="EMBL" id="TQF02586.1"/>
    </source>
</evidence>
<dbReference type="Gene3D" id="3.40.710.10">
    <property type="entry name" value="DD-peptidase/beta-lactamase superfamily"/>
    <property type="match status" value="1"/>
</dbReference>
<dbReference type="InterPro" id="IPR001466">
    <property type="entry name" value="Beta-lactam-related"/>
</dbReference>
<dbReference type="OrthoDB" id="262125at2"/>
<name>A0A540W0N6_9ACTN</name>
<keyword evidence="3" id="KW-1185">Reference proteome</keyword>
<dbReference type="SUPFAM" id="SSF56601">
    <property type="entry name" value="beta-lactamase/transpeptidase-like"/>
    <property type="match status" value="1"/>
</dbReference>
<accession>A0A540W0N6</accession>
<comment type="caution">
    <text evidence="2">The sequence shown here is derived from an EMBL/GenBank/DDBJ whole genome shotgun (WGS) entry which is preliminary data.</text>
</comment>
<organism evidence="2 3">
    <name type="scientific">Kitasatospora acidiphila</name>
    <dbReference type="NCBI Taxonomy" id="2567942"/>
    <lineage>
        <taxon>Bacteria</taxon>
        <taxon>Bacillati</taxon>
        <taxon>Actinomycetota</taxon>
        <taxon>Actinomycetes</taxon>
        <taxon>Kitasatosporales</taxon>
        <taxon>Streptomycetaceae</taxon>
        <taxon>Kitasatospora</taxon>
    </lineage>
</organism>
<dbReference type="Pfam" id="PF00144">
    <property type="entry name" value="Beta-lactamase"/>
    <property type="match status" value="1"/>
</dbReference>
<dbReference type="PANTHER" id="PTHR46825">
    <property type="entry name" value="D-ALANYL-D-ALANINE-CARBOXYPEPTIDASE/ENDOPEPTIDASE AMPH"/>
    <property type="match status" value="1"/>
</dbReference>
<dbReference type="AlphaFoldDB" id="A0A540W0N6"/>
<dbReference type="EMBL" id="VIGB01000003">
    <property type="protein sequence ID" value="TQF02586.1"/>
    <property type="molecule type" value="Genomic_DNA"/>
</dbReference>
<dbReference type="Proteomes" id="UP000319103">
    <property type="component" value="Unassembled WGS sequence"/>
</dbReference>
<protein>
    <submittedName>
        <fullName evidence="2">Beta-lactamase family protein</fullName>
    </submittedName>
</protein>
<proteinExistence type="predicted"/>
<dbReference type="InterPro" id="IPR050491">
    <property type="entry name" value="AmpC-like"/>
</dbReference>
<gene>
    <name evidence="2" type="ORF">E6W39_10330</name>
</gene>
<dbReference type="PANTHER" id="PTHR46825:SF7">
    <property type="entry name" value="D-ALANYL-D-ALANINE CARBOXYPEPTIDASE"/>
    <property type="match status" value="1"/>
</dbReference>